<dbReference type="PANTHER" id="PTHR30007">
    <property type="entry name" value="PHP DOMAIN PROTEIN"/>
    <property type="match status" value="1"/>
</dbReference>
<name>A0A919K509_9ACTN</name>
<dbReference type="GO" id="GO:0003677">
    <property type="term" value="F:DNA binding"/>
    <property type="evidence" value="ECO:0007669"/>
    <property type="project" value="InterPro"/>
</dbReference>
<gene>
    <name evidence="3" type="ORF">Ari01nite_71540</name>
</gene>
<dbReference type="NCBIfam" id="NF033580">
    <property type="entry name" value="transpos_IS5_3"/>
    <property type="match status" value="1"/>
</dbReference>
<dbReference type="InterPro" id="IPR002559">
    <property type="entry name" value="Transposase_11"/>
</dbReference>
<dbReference type="GO" id="GO:0004803">
    <property type="term" value="F:transposase activity"/>
    <property type="evidence" value="ECO:0007669"/>
    <property type="project" value="InterPro"/>
</dbReference>
<dbReference type="GO" id="GO:0006313">
    <property type="term" value="P:DNA transposition"/>
    <property type="evidence" value="ECO:0007669"/>
    <property type="project" value="InterPro"/>
</dbReference>
<reference evidence="3" key="1">
    <citation type="submission" date="2021-01" db="EMBL/GenBank/DDBJ databases">
        <title>Whole genome shotgun sequence of Actinoplanes rishiriensis NBRC 108556.</title>
        <authorList>
            <person name="Komaki H."/>
            <person name="Tamura T."/>
        </authorList>
    </citation>
    <scope>NUCLEOTIDE SEQUENCE</scope>
    <source>
        <strain evidence="3">NBRC 108556</strain>
    </source>
</reference>
<sequence>MHVICDGRGRSLATRVTPGQASDTRQLVGLLDRVAVLGPSGGRPRKRPDSLTADKAYSSKANRAALRARKVKALIPERSDQKANRARKGSSGGRPPSFDPAAYRKRNQVERGFNRRKHWRGLATRYDKRIDSYQATLDLAETLDWLRATPDRSP</sequence>
<protein>
    <submittedName>
        <fullName evidence="3">IS5 family transposase</fullName>
    </submittedName>
</protein>
<evidence type="ECO:0000259" key="2">
    <source>
        <dbReference type="Pfam" id="PF01609"/>
    </source>
</evidence>
<feature type="region of interest" description="Disordered" evidence="1">
    <location>
        <begin position="38"/>
        <end position="112"/>
    </location>
</feature>
<comment type="caution">
    <text evidence="3">The sequence shown here is derived from an EMBL/GenBank/DDBJ whole genome shotgun (WGS) entry which is preliminary data.</text>
</comment>
<dbReference type="EMBL" id="BOMV01000076">
    <property type="protein sequence ID" value="GIE99689.1"/>
    <property type="molecule type" value="Genomic_DNA"/>
</dbReference>
<proteinExistence type="predicted"/>
<dbReference type="AlphaFoldDB" id="A0A919K509"/>
<accession>A0A919K509</accession>
<organism evidence="3 4">
    <name type="scientific">Paractinoplanes rishiriensis</name>
    <dbReference type="NCBI Taxonomy" id="1050105"/>
    <lineage>
        <taxon>Bacteria</taxon>
        <taxon>Bacillati</taxon>
        <taxon>Actinomycetota</taxon>
        <taxon>Actinomycetes</taxon>
        <taxon>Micromonosporales</taxon>
        <taxon>Micromonosporaceae</taxon>
        <taxon>Paractinoplanes</taxon>
    </lineage>
</organism>
<evidence type="ECO:0000313" key="3">
    <source>
        <dbReference type="EMBL" id="GIE99689.1"/>
    </source>
</evidence>
<dbReference type="Pfam" id="PF01609">
    <property type="entry name" value="DDE_Tnp_1"/>
    <property type="match status" value="1"/>
</dbReference>
<dbReference type="Proteomes" id="UP000636960">
    <property type="component" value="Unassembled WGS sequence"/>
</dbReference>
<keyword evidence="4" id="KW-1185">Reference proteome</keyword>
<evidence type="ECO:0000313" key="4">
    <source>
        <dbReference type="Proteomes" id="UP000636960"/>
    </source>
</evidence>
<dbReference type="PANTHER" id="PTHR30007:SF1">
    <property type="entry name" value="BLR1914 PROTEIN"/>
    <property type="match status" value="1"/>
</dbReference>
<evidence type="ECO:0000256" key="1">
    <source>
        <dbReference type="SAM" id="MobiDB-lite"/>
    </source>
</evidence>
<feature type="domain" description="Transposase IS4-like" evidence="2">
    <location>
        <begin position="1"/>
        <end position="132"/>
    </location>
</feature>